<evidence type="ECO:0000256" key="3">
    <source>
        <dbReference type="ARBA" id="ARBA00022840"/>
    </source>
</evidence>
<protein>
    <submittedName>
        <fullName evidence="5">Spermidine/putrescine import ATP-binding protein PotA</fullName>
        <ecNumber evidence="5">3.6.3.31</ecNumber>
    </submittedName>
</protein>
<reference evidence="5 6" key="1">
    <citation type="submission" date="2018-11" db="EMBL/GenBank/DDBJ databases">
        <authorList>
            <person name="Criscuolo A."/>
        </authorList>
    </citation>
    <scope>NUCLEOTIDE SEQUENCE [LARGE SCALE GENOMIC DNA]</scope>
    <source>
        <strain evidence="5">ACIP111625</strain>
    </source>
</reference>
<dbReference type="GO" id="GO:0005524">
    <property type="term" value="F:ATP binding"/>
    <property type="evidence" value="ECO:0007669"/>
    <property type="project" value="UniProtKB-KW"/>
</dbReference>
<organism evidence="5 6">
    <name type="scientific">Pseudogemmobacter humi</name>
    <dbReference type="NCBI Taxonomy" id="2483812"/>
    <lineage>
        <taxon>Bacteria</taxon>
        <taxon>Pseudomonadati</taxon>
        <taxon>Pseudomonadota</taxon>
        <taxon>Alphaproteobacteria</taxon>
        <taxon>Rhodobacterales</taxon>
        <taxon>Paracoccaceae</taxon>
        <taxon>Pseudogemmobacter</taxon>
    </lineage>
</organism>
<dbReference type="PANTHER" id="PTHR42781:SF4">
    <property type="entry name" value="SPERMIDINE_PUTRESCINE IMPORT ATP-BINDING PROTEIN POTA"/>
    <property type="match status" value="1"/>
</dbReference>
<keyword evidence="3 5" id="KW-0067">ATP-binding</keyword>
<dbReference type="InterPro" id="IPR003593">
    <property type="entry name" value="AAA+_ATPase"/>
</dbReference>
<gene>
    <name evidence="5" type="primary">potA_8</name>
    <name evidence="5" type="ORF">XINFAN_01328</name>
</gene>
<accession>A0A3P5X2Z7</accession>
<dbReference type="InterPro" id="IPR003439">
    <property type="entry name" value="ABC_transporter-like_ATP-bd"/>
</dbReference>
<keyword evidence="5" id="KW-0378">Hydrolase</keyword>
<dbReference type="SMART" id="SM00382">
    <property type="entry name" value="AAA"/>
    <property type="match status" value="1"/>
</dbReference>
<dbReference type="Proteomes" id="UP000277498">
    <property type="component" value="Unassembled WGS sequence"/>
</dbReference>
<proteinExistence type="predicted"/>
<dbReference type="Gene3D" id="3.40.50.300">
    <property type="entry name" value="P-loop containing nucleotide triphosphate hydrolases"/>
    <property type="match status" value="1"/>
</dbReference>
<dbReference type="GO" id="GO:0022857">
    <property type="term" value="F:transmembrane transporter activity"/>
    <property type="evidence" value="ECO:0007669"/>
    <property type="project" value="InterPro"/>
</dbReference>
<dbReference type="EMBL" id="UXAW01000051">
    <property type="protein sequence ID" value="VDC24906.1"/>
    <property type="molecule type" value="Genomic_DNA"/>
</dbReference>
<dbReference type="SUPFAM" id="SSF52540">
    <property type="entry name" value="P-loop containing nucleoside triphosphate hydrolases"/>
    <property type="match status" value="1"/>
</dbReference>
<evidence type="ECO:0000259" key="4">
    <source>
        <dbReference type="PROSITE" id="PS50893"/>
    </source>
</evidence>
<feature type="domain" description="ABC transporter" evidence="4">
    <location>
        <begin position="12"/>
        <end position="242"/>
    </location>
</feature>
<keyword evidence="6" id="KW-1185">Reference proteome</keyword>
<dbReference type="GO" id="GO:0015847">
    <property type="term" value="P:putrescine transport"/>
    <property type="evidence" value="ECO:0007669"/>
    <property type="project" value="UniProtKB-ARBA"/>
</dbReference>
<keyword evidence="2" id="KW-0547">Nucleotide-binding</keyword>
<dbReference type="GO" id="GO:0016887">
    <property type="term" value="F:ATP hydrolysis activity"/>
    <property type="evidence" value="ECO:0007669"/>
    <property type="project" value="InterPro"/>
</dbReference>
<dbReference type="InterPro" id="IPR008995">
    <property type="entry name" value="Mo/tungstate-bd_C_term_dom"/>
</dbReference>
<dbReference type="PROSITE" id="PS00211">
    <property type="entry name" value="ABC_TRANSPORTER_1"/>
    <property type="match status" value="1"/>
</dbReference>
<dbReference type="EC" id="3.6.3.31" evidence="5"/>
<dbReference type="SUPFAM" id="SSF50331">
    <property type="entry name" value="MOP-like"/>
    <property type="match status" value="1"/>
</dbReference>
<dbReference type="FunFam" id="3.40.50.300:FF:000133">
    <property type="entry name" value="Spermidine/putrescine import ATP-binding protein PotA"/>
    <property type="match status" value="1"/>
</dbReference>
<dbReference type="RefSeq" id="WP_124085745.1">
    <property type="nucleotide sequence ID" value="NZ_UXAW01000051.1"/>
</dbReference>
<evidence type="ECO:0000313" key="5">
    <source>
        <dbReference type="EMBL" id="VDC24906.1"/>
    </source>
</evidence>
<dbReference type="Pfam" id="PF00005">
    <property type="entry name" value="ABC_tran"/>
    <property type="match status" value="1"/>
</dbReference>
<keyword evidence="1" id="KW-0813">Transport</keyword>
<dbReference type="PANTHER" id="PTHR42781">
    <property type="entry name" value="SPERMIDINE/PUTRESCINE IMPORT ATP-BINDING PROTEIN POTA"/>
    <property type="match status" value="1"/>
</dbReference>
<dbReference type="InterPro" id="IPR017871">
    <property type="entry name" value="ABC_transporter-like_CS"/>
</dbReference>
<evidence type="ECO:0000256" key="1">
    <source>
        <dbReference type="ARBA" id="ARBA00022448"/>
    </source>
</evidence>
<dbReference type="Pfam" id="PF08402">
    <property type="entry name" value="TOBE_2"/>
    <property type="match status" value="1"/>
</dbReference>
<dbReference type="GO" id="GO:0043190">
    <property type="term" value="C:ATP-binding cassette (ABC) transporter complex"/>
    <property type="evidence" value="ECO:0007669"/>
    <property type="project" value="InterPro"/>
</dbReference>
<name>A0A3P5X2Z7_9RHOB</name>
<evidence type="ECO:0000256" key="2">
    <source>
        <dbReference type="ARBA" id="ARBA00022741"/>
    </source>
</evidence>
<dbReference type="AlphaFoldDB" id="A0A3P5X2Z7"/>
<dbReference type="InterPro" id="IPR027417">
    <property type="entry name" value="P-loop_NTPase"/>
</dbReference>
<evidence type="ECO:0000313" key="6">
    <source>
        <dbReference type="Proteomes" id="UP000277498"/>
    </source>
</evidence>
<sequence>MAAGTGSGPGGISIRALVKHYGTFEAVAGIDLEIRRGEFLTLLGPSGSGKTTLLMMIAGFQDATSGDIRLDDRSIVAMPPEKRNFGMVFQGYALFPHMTVADNIGYALSVRGRPRAEIAARVAEMLELAQLQGMGARLPAQLSGGQQQRVALARALAFSPPVLLLDEPLGALDRKLRIEVQEQLKELHRRLGTTFIYVTHDQEEALSMSDRIVIMRAGRVEQVGTPEELYSRPRTEFAASFLGKSNFLRRDGKVWALRPEKIDLSVATGQATGGRLSGRILSMAYFGSVLKYQVETAEQGQIEVDVDAWRGGGALPVGTAVGLDWSEQAAVLLGS</sequence>
<dbReference type="PROSITE" id="PS50893">
    <property type="entry name" value="ABC_TRANSPORTER_2"/>
    <property type="match status" value="1"/>
</dbReference>
<dbReference type="OrthoDB" id="9802264at2"/>
<dbReference type="InterPro" id="IPR050093">
    <property type="entry name" value="ABC_SmlMolc_Importer"/>
</dbReference>
<dbReference type="InterPro" id="IPR013611">
    <property type="entry name" value="Transp-assoc_OB_typ2"/>
</dbReference>